<keyword evidence="3" id="KW-1185">Reference proteome</keyword>
<dbReference type="Proteomes" id="UP000015106">
    <property type="component" value="Chromosome 2"/>
</dbReference>
<name>A0A8R7PIS2_TRIUA</name>
<evidence type="ECO:0000256" key="1">
    <source>
        <dbReference type="SAM" id="MobiDB-lite"/>
    </source>
</evidence>
<dbReference type="PANTHER" id="PTHR47718">
    <property type="entry name" value="OS01G0519700 PROTEIN"/>
    <property type="match status" value="1"/>
</dbReference>
<evidence type="ECO:0000313" key="3">
    <source>
        <dbReference type="Proteomes" id="UP000015106"/>
    </source>
</evidence>
<reference evidence="2" key="2">
    <citation type="submission" date="2018-03" db="EMBL/GenBank/DDBJ databases">
        <title>The Triticum urartu genome reveals the dynamic nature of wheat genome evolution.</title>
        <authorList>
            <person name="Ling H."/>
            <person name="Ma B."/>
            <person name="Shi X."/>
            <person name="Liu H."/>
            <person name="Dong L."/>
            <person name="Sun H."/>
            <person name="Cao Y."/>
            <person name="Gao Q."/>
            <person name="Zheng S."/>
            <person name="Li Y."/>
            <person name="Yu Y."/>
            <person name="Du H."/>
            <person name="Qi M."/>
            <person name="Li Y."/>
            <person name="Yu H."/>
            <person name="Cui Y."/>
            <person name="Wang N."/>
            <person name="Chen C."/>
            <person name="Wu H."/>
            <person name="Zhao Y."/>
            <person name="Zhang J."/>
            <person name="Li Y."/>
            <person name="Zhou W."/>
            <person name="Zhang B."/>
            <person name="Hu W."/>
            <person name="Eijk M."/>
            <person name="Tang J."/>
            <person name="Witsenboer H."/>
            <person name="Zhao S."/>
            <person name="Li Z."/>
            <person name="Zhang A."/>
            <person name="Wang D."/>
            <person name="Liang C."/>
        </authorList>
    </citation>
    <scope>NUCLEOTIDE SEQUENCE [LARGE SCALE GENOMIC DNA]</scope>
    <source>
        <strain evidence="2">cv. G1812</strain>
    </source>
</reference>
<dbReference type="EnsemblPlants" id="TuG1812G0200004428.01.T01">
    <property type="protein sequence ID" value="TuG1812G0200004428.01.T01"/>
    <property type="gene ID" value="TuG1812G0200004428.01"/>
</dbReference>
<dbReference type="Gramene" id="TuG1812G0200004428.01.T01">
    <property type="protein sequence ID" value="TuG1812G0200004428.01.T01"/>
    <property type="gene ID" value="TuG1812G0200004428.01"/>
</dbReference>
<sequence length="274" mass="31309">MAACCRVLDGNNKFVVAIARLHGNLQFEEERIVIGDPLTKTVSSSCEMFNRTGVLCAHGLKVLDLMNIKTLPAHYVLKRWTREARNGSIQDRQGRNVVENPKMEAELRYKDLSHKFHKMAQKAANSPQCCILLDKALDSVAPHIHDLLNASTSAMNELCNDKENVDPNVQQVDELLRSAWLKKKEVQSKNLRRKKNWLDKLLNGKHKVTKGPTKQGEKPQRKKDGVQQKKKDCVQPQVEVEKYDNNKEVNLVLQECNNIMCFTQLLTTDHDNLF</sequence>
<organism evidence="2 3">
    <name type="scientific">Triticum urartu</name>
    <name type="common">Red wild einkorn</name>
    <name type="synonym">Crithodium urartu</name>
    <dbReference type="NCBI Taxonomy" id="4572"/>
    <lineage>
        <taxon>Eukaryota</taxon>
        <taxon>Viridiplantae</taxon>
        <taxon>Streptophyta</taxon>
        <taxon>Embryophyta</taxon>
        <taxon>Tracheophyta</taxon>
        <taxon>Spermatophyta</taxon>
        <taxon>Magnoliopsida</taxon>
        <taxon>Liliopsida</taxon>
        <taxon>Poales</taxon>
        <taxon>Poaceae</taxon>
        <taxon>BOP clade</taxon>
        <taxon>Pooideae</taxon>
        <taxon>Triticodae</taxon>
        <taxon>Triticeae</taxon>
        <taxon>Triticinae</taxon>
        <taxon>Triticum</taxon>
    </lineage>
</organism>
<feature type="region of interest" description="Disordered" evidence="1">
    <location>
        <begin position="205"/>
        <end position="231"/>
    </location>
</feature>
<reference evidence="3" key="1">
    <citation type="journal article" date="2013" name="Nature">
        <title>Draft genome of the wheat A-genome progenitor Triticum urartu.</title>
        <authorList>
            <person name="Ling H.Q."/>
            <person name="Zhao S."/>
            <person name="Liu D."/>
            <person name="Wang J."/>
            <person name="Sun H."/>
            <person name="Zhang C."/>
            <person name="Fan H."/>
            <person name="Li D."/>
            <person name="Dong L."/>
            <person name="Tao Y."/>
            <person name="Gao C."/>
            <person name="Wu H."/>
            <person name="Li Y."/>
            <person name="Cui Y."/>
            <person name="Guo X."/>
            <person name="Zheng S."/>
            <person name="Wang B."/>
            <person name="Yu K."/>
            <person name="Liang Q."/>
            <person name="Yang W."/>
            <person name="Lou X."/>
            <person name="Chen J."/>
            <person name="Feng M."/>
            <person name="Jian J."/>
            <person name="Zhang X."/>
            <person name="Luo G."/>
            <person name="Jiang Y."/>
            <person name="Liu J."/>
            <person name="Wang Z."/>
            <person name="Sha Y."/>
            <person name="Zhang B."/>
            <person name="Wu H."/>
            <person name="Tang D."/>
            <person name="Shen Q."/>
            <person name="Xue P."/>
            <person name="Zou S."/>
            <person name="Wang X."/>
            <person name="Liu X."/>
            <person name="Wang F."/>
            <person name="Yang Y."/>
            <person name="An X."/>
            <person name="Dong Z."/>
            <person name="Zhang K."/>
            <person name="Zhang X."/>
            <person name="Luo M.C."/>
            <person name="Dvorak J."/>
            <person name="Tong Y."/>
            <person name="Wang J."/>
            <person name="Yang H."/>
            <person name="Li Z."/>
            <person name="Wang D."/>
            <person name="Zhang A."/>
            <person name="Wang J."/>
        </authorList>
    </citation>
    <scope>NUCLEOTIDE SEQUENCE</scope>
    <source>
        <strain evidence="3">cv. G1812</strain>
    </source>
</reference>
<dbReference type="PANTHER" id="PTHR47718:SF2">
    <property type="entry name" value="PROTEIN FAR1-RELATED SEQUENCE 5-LIKE"/>
    <property type="match status" value="1"/>
</dbReference>
<protein>
    <recommendedName>
        <fullName evidence="4">Protein FAR1-RELATED SEQUENCE</fullName>
    </recommendedName>
</protein>
<evidence type="ECO:0008006" key="4">
    <source>
        <dbReference type="Google" id="ProtNLM"/>
    </source>
</evidence>
<dbReference type="AlphaFoldDB" id="A0A8R7PIS2"/>
<reference evidence="2" key="3">
    <citation type="submission" date="2022-06" db="UniProtKB">
        <authorList>
            <consortium name="EnsemblPlants"/>
        </authorList>
    </citation>
    <scope>IDENTIFICATION</scope>
</reference>
<feature type="compositionally biased region" description="Basic and acidic residues" evidence="1">
    <location>
        <begin position="215"/>
        <end position="231"/>
    </location>
</feature>
<accession>A0A8R7PIS2</accession>
<proteinExistence type="predicted"/>
<evidence type="ECO:0000313" key="2">
    <source>
        <dbReference type="EnsemblPlants" id="TuG1812G0200004428.01.T01"/>
    </source>
</evidence>